<gene>
    <name evidence="4" type="ORF">J2Z37_003692</name>
</gene>
<dbReference type="Gene3D" id="3.40.190.10">
    <property type="entry name" value="Periplasmic binding protein-like II"/>
    <property type="match status" value="1"/>
</dbReference>
<feature type="chain" id="PRO_5045835649" evidence="3">
    <location>
        <begin position="22"/>
        <end position="350"/>
    </location>
</feature>
<feature type="signal peptide" evidence="3">
    <location>
        <begin position="1"/>
        <end position="21"/>
    </location>
</feature>
<name>A0ABS4GTT2_9BACL</name>
<feature type="compositionally biased region" description="Polar residues" evidence="2">
    <location>
        <begin position="30"/>
        <end position="43"/>
    </location>
</feature>
<evidence type="ECO:0000256" key="1">
    <source>
        <dbReference type="ARBA" id="ARBA00006987"/>
    </source>
</evidence>
<comment type="caution">
    <text evidence="4">The sequence shown here is derived from an EMBL/GenBank/DDBJ whole genome shotgun (WGS) entry which is preliminary data.</text>
</comment>
<dbReference type="InterPro" id="IPR005064">
    <property type="entry name" value="BUG"/>
</dbReference>
<keyword evidence="4" id="KW-0675">Receptor</keyword>
<dbReference type="PIRSF" id="PIRSF017082">
    <property type="entry name" value="YflP"/>
    <property type="match status" value="1"/>
</dbReference>
<accession>A0ABS4GTT2</accession>
<sequence>MKKFIRHILTGSMVLSLSAVAFGCSGGGQETASPTPSEQPKQNTTAEAPATPSAADDYPNKPIEVVVPAGAGGDTDRNSRVLAKYLEKELGQSLVISNVGGAGGTLGTKKVLDAKPDGYTVLAFHNSMLLNSILGLADYSFTDFEMAGIGILDQGNGFLVNKNSQFQNMKDLVEYAKQNPKKVSIATETGGFTHLQLLALQEAAGIELNIVDVGGAADKVKALLGEQIDIVPTQLGLVTSYLDSGDFRAIGVLSEERLPDLPDVPTFKEQGIDIVFDKFYFWAFPPETPKEIVDKFSQAMEKVVNNEDFKKEAKGFIVTPMYMNPEAATEHLSKTVSAYEKLYEGLETKK</sequence>
<evidence type="ECO:0000256" key="3">
    <source>
        <dbReference type="SAM" id="SignalP"/>
    </source>
</evidence>
<evidence type="ECO:0000313" key="5">
    <source>
        <dbReference type="Proteomes" id="UP001519343"/>
    </source>
</evidence>
<dbReference type="PANTHER" id="PTHR42928">
    <property type="entry name" value="TRICARBOXYLATE-BINDING PROTEIN"/>
    <property type="match status" value="1"/>
</dbReference>
<dbReference type="SUPFAM" id="SSF53850">
    <property type="entry name" value="Periplasmic binding protein-like II"/>
    <property type="match status" value="1"/>
</dbReference>
<dbReference type="PANTHER" id="PTHR42928:SF5">
    <property type="entry name" value="BLR1237 PROTEIN"/>
    <property type="match status" value="1"/>
</dbReference>
<organism evidence="4 5">
    <name type="scientific">Ammoniphilus resinae</name>
    <dbReference type="NCBI Taxonomy" id="861532"/>
    <lineage>
        <taxon>Bacteria</taxon>
        <taxon>Bacillati</taxon>
        <taxon>Bacillota</taxon>
        <taxon>Bacilli</taxon>
        <taxon>Bacillales</taxon>
        <taxon>Paenibacillaceae</taxon>
        <taxon>Aneurinibacillus group</taxon>
        <taxon>Ammoniphilus</taxon>
    </lineage>
</organism>
<reference evidence="4 5" key="1">
    <citation type="submission" date="2021-03" db="EMBL/GenBank/DDBJ databases">
        <title>Genomic Encyclopedia of Type Strains, Phase IV (KMG-IV): sequencing the most valuable type-strain genomes for metagenomic binning, comparative biology and taxonomic classification.</title>
        <authorList>
            <person name="Goeker M."/>
        </authorList>
    </citation>
    <scope>NUCLEOTIDE SEQUENCE [LARGE SCALE GENOMIC DNA]</scope>
    <source>
        <strain evidence="4 5">DSM 24738</strain>
    </source>
</reference>
<dbReference type="InterPro" id="IPR042100">
    <property type="entry name" value="Bug_dom1"/>
</dbReference>
<evidence type="ECO:0000256" key="2">
    <source>
        <dbReference type="SAM" id="MobiDB-lite"/>
    </source>
</evidence>
<keyword evidence="3" id="KW-0732">Signal</keyword>
<evidence type="ECO:0000313" key="4">
    <source>
        <dbReference type="EMBL" id="MBP1933679.1"/>
    </source>
</evidence>
<feature type="region of interest" description="Disordered" evidence="2">
    <location>
        <begin position="26"/>
        <end position="60"/>
    </location>
</feature>
<comment type="similarity">
    <text evidence="1">Belongs to the UPF0065 (bug) family.</text>
</comment>
<dbReference type="Gene3D" id="3.40.190.150">
    <property type="entry name" value="Bordetella uptake gene, domain 1"/>
    <property type="match status" value="1"/>
</dbReference>
<proteinExistence type="inferred from homology"/>
<dbReference type="CDD" id="cd07012">
    <property type="entry name" value="PBP2_Bug_TTT"/>
    <property type="match status" value="1"/>
</dbReference>
<keyword evidence="5" id="KW-1185">Reference proteome</keyword>
<dbReference type="EMBL" id="JAGGKT010000012">
    <property type="protein sequence ID" value="MBP1933679.1"/>
    <property type="molecule type" value="Genomic_DNA"/>
</dbReference>
<dbReference type="PROSITE" id="PS51257">
    <property type="entry name" value="PROKAR_LIPOPROTEIN"/>
    <property type="match status" value="1"/>
</dbReference>
<feature type="compositionally biased region" description="Low complexity" evidence="2">
    <location>
        <begin position="44"/>
        <end position="55"/>
    </location>
</feature>
<dbReference type="Proteomes" id="UP001519343">
    <property type="component" value="Unassembled WGS sequence"/>
</dbReference>
<dbReference type="Pfam" id="PF03401">
    <property type="entry name" value="TctC"/>
    <property type="match status" value="1"/>
</dbReference>
<protein>
    <submittedName>
        <fullName evidence="4">Tripartite-type tricarboxylate transporter receptor subunit TctC</fullName>
    </submittedName>
</protein>
<dbReference type="RefSeq" id="WP_245203903.1">
    <property type="nucleotide sequence ID" value="NZ_JAGGKT010000012.1"/>
</dbReference>